<feature type="region of interest" description="Disordered" evidence="1">
    <location>
        <begin position="115"/>
        <end position="144"/>
    </location>
</feature>
<dbReference type="AlphaFoldDB" id="A0A5P2CLG0"/>
<reference evidence="2 3" key="1">
    <citation type="submission" date="2018-05" db="EMBL/GenBank/DDBJ databases">
        <title>Streptomyces venezuelae.</title>
        <authorList>
            <person name="Kim W."/>
            <person name="Lee N."/>
            <person name="Cho B.-K."/>
        </authorList>
    </citation>
    <scope>NUCLEOTIDE SEQUENCE [LARGE SCALE GENOMIC DNA]</scope>
    <source>
        <strain evidence="2 3">ATCC 14585</strain>
    </source>
</reference>
<evidence type="ECO:0000313" key="3">
    <source>
        <dbReference type="Proteomes" id="UP000324015"/>
    </source>
</evidence>
<dbReference type="RefSeq" id="WP_150186054.1">
    <property type="nucleotide sequence ID" value="NZ_CP029191.1"/>
</dbReference>
<dbReference type="Gene3D" id="6.10.250.660">
    <property type="match status" value="1"/>
</dbReference>
<evidence type="ECO:0000313" key="2">
    <source>
        <dbReference type="EMBL" id="QES43655.1"/>
    </source>
</evidence>
<sequence>MVLFLFLVIALLVVVGAVTLAVIGGGESGALPDAAPERFTDPLPPDRPLRRADVDLVRFPMTLRGYHMGEVDDVLGRLGAELAERDARIAELEAALAGAQARAVAGPALFEGYEPRVAEDRPVEDTSVQGAAGDKVRDEKGDEQ</sequence>
<dbReference type="Proteomes" id="UP000324015">
    <property type="component" value="Chromosome"/>
</dbReference>
<dbReference type="InterPro" id="IPR019933">
    <property type="entry name" value="DivIVA_domain"/>
</dbReference>
<organism evidence="2 3">
    <name type="scientific">Streptomyces venezuelae</name>
    <dbReference type="NCBI Taxonomy" id="54571"/>
    <lineage>
        <taxon>Bacteria</taxon>
        <taxon>Bacillati</taxon>
        <taxon>Actinomycetota</taxon>
        <taxon>Actinomycetes</taxon>
        <taxon>Kitasatosporales</taxon>
        <taxon>Streptomycetaceae</taxon>
        <taxon>Streptomyces</taxon>
    </lineage>
</organism>
<protein>
    <recommendedName>
        <fullName evidence="4">DivIVA domain-containing protein</fullName>
    </recommendedName>
</protein>
<gene>
    <name evidence="2" type="ORF">DEJ49_24080</name>
</gene>
<feature type="compositionally biased region" description="Basic and acidic residues" evidence="1">
    <location>
        <begin position="115"/>
        <end position="124"/>
    </location>
</feature>
<dbReference type="EMBL" id="CP029191">
    <property type="protein sequence ID" value="QES43655.1"/>
    <property type="molecule type" value="Genomic_DNA"/>
</dbReference>
<evidence type="ECO:0000256" key="1">
    <source>
        <dbReference type="SAM" id="MobiDB-lite"/>
    </source>
</evidence>
<accession>A0A5P2CLG0</accession>
<proteinExistence type="predicted"/>
<feature type="compositionally biased region" description="Basic and acidic residues" evidence="1">
    <location>
        <begin position="134"/>
        <end position="144"/>
    </location>
</feature>
<dbReference type="NCBIfam" id="TIGR03544">
    <property type="entry name" value="DivI1A_domain"/>
    <property type="match status" value="1"/>
</dbReference>
<evidence type="ECO:0008006" key="4">
    <source>
        <dbReference type="Google" id="ProtNLM"/>
    </source>
</evidence>
<name>A0A5P2CLG0_STRVZ</name>